<accession>A0A1A8WUB6</accession>
<gene>
    <name evidence="3" type="ORF">POVCU2_0091810</name>
</gene>
<protein>
    <submittedName>
        <fullName evidence="3">PIR Superfamily Protein</fullName>
    </submittedName>
</protein>
<feature type="compositionally biased region" description="Basic and acidic residues" evidence="1">
    <location>
        <begin position="330"/>
        <end position="342"/>
    </location>
</feature>
<dbReference type="AlphaFoldDB" id="A0A1A8WUB6"/>
<evidence type="ECO:0000256" key="1">
    <source>
        <dbReference type="SAM" id="MobiDB-lite"/>
    </source>
</evidence>
<keyword evidence="2" id="KW-1133">Transmembrane helix</keyword>
<proteinExistence type="predicted"/>
<organism evidence="3 4">
    <name type="scientific">Plasmodium ovale curtisi</name>
    <dbReference type="NCBI Taxonomy" id="864141"/>
    <lineage>
        <taxon>Eukaryota</taxon>
        <taxon>Sar</taxon>
        <taxon>Alveolata</taxon>
        <taxon>Apicomplexa</taxon>
        <taxon>Aconoidasida</taxon>
        <taxon>Haemosporida</taxon>
        <taxon>Plasmodiidae</taxon>
        <taxon>Plasmodium</taxon>
        <taxon>Plasmodium (Plasmodium)</taxon>
    </lineage>
</organism>
<reference evidence="4" key="1">
    <citation type="submission" date="2016-05" db="EMBL/GenBank/DDBJ databases">
        <authorList>
            <person name="Naeem Raeece"/>
        </authorList>
    </citation>
    <scope>NUCLEOTIDE SEQUENCE [LARGE SCALE GENOMIC DNA]</scope>
</reference>
<feature type="transmembrane region" description="Helical" evidence="2">
    <location>
        <begin position="276"/>
        <end position="297"/>
    </location>
</feature>
<evidence type="ECO:0000256" key="2">
    <source>
        <dbReference type="SAM" id="Phobius"/>
    </source>
</evidence>
<name>A0A1A8WUB6_PLAOA</name>
<evidence type="ECO:0000313" key="4">
    <source>
        <dbReference type="Proteomes" id="UP000078560"/>
    </source>
</evidence>
<feature type="region of interest" description="Disordered" evidence="1">
    <location>
        <begin position="326"/>
        <end position="349"/>
    </location>
</feature>
<dbReference type="InterPro" id="IPR008780">
    <property type="entry name" value="Plasmodium_Vir"/>
</dbReference>
<evidence type="ECO:0000313" key="3">
    <source>
        <dbReference type="EMBL" id="SBS94922.1"/>
    </source>
</evidence>
<dbReference type="Proteomes" id="UP000078560">
    <property type="component" value="Unassembled WGS sequence"/>
</dbReference>
<dbReference type="EMBL" id="FLQU01001913">
    <property type="protein sequence ID" value="SBS94922.1"/>
    <property type="molecule type" value="Genomic_DNA"/>
</dbReference>
<dbReference type="Pfam" id="PF05795">
    <property type="entry name" value="Plasmodium_Vir"/>
    <property type="match status" value="1"/>
</dbReference>
<keyword evidence="2" id="KW-0812">Transmembrane</keyword>
<keyword evidence="2" id="KW-0472">Membrane</keyword>
<sequence>MPSIEEDDRYNTFEDYKSNEYILNNFYIHINGEDIDKFSGSVNTEKENEISIIKDCITLKKYLENFSNIESCNKKNCCGYVNYWLNDRVHKNYNSNEYIFTIYNNYMKDDSDINKNNQCASKIKYINRGDFEKIKQLYNTYYLFNKFISLKSYGTSKCFLARNCATSFNTILSNYQTAEDIKFCIVLEDFKKKFENDDWISQNKCVNVSPNSLQYLNACIQLQDQTKGGDLSSEQPQGDLKAKETLVEPSYLQERKETIDIQEEHATSPTSFGGTLPISLFSSGIGALLIFITFYKFTPLGHRLQLRTQRFKGISEHLHEEEYEMQQHTSEYDERNSEHDEYNISYNSL</sequence>